<accession>A0ABR1XVP0</accession>
<comment type="caution">
    <text evidence="2">The sequence shown here is derived from an EMBL/GenBank/DDBJ whole genome shotgun (WGS) entry which is preliminary data.</text>
</comment>
<dbReference type="PANTHER" id="PTHR21310">
    <property type="entry name" value="AMINOGLYCOSIDE PHOSPHOTRANSFERASE-RELATED-RELATED"/>
    <property type="match status" value="1"/>
</dbReference>
<organism evidence="2 3">
    <name type="scientific">Phyllosticta citrichinensis</name>
    <dbReference type="NCBI Taxonomy" id="1130410"/>
    <lineage>
        <taxon>Eukaryota</taxon>
        <taxon>Fungi</taxon>
        <taxon>Dikarya</taxon>
        <taxon>Ascomycota</taxon>
        <taxon>Pezizomycotina</taxon>
        <taxon>Dothideomycetes</taxon>
        <taxon>Dothideomycetes incertae sedis</taxon>
        <taxon>Botryosphaeriales</taxon>
        <taxon>Phyllostictaceae</taxon>
        <taxon>Phyllosticta</taxon>
    </lineage>
</organism>
<dbReference type="EMBL" id="JBBWUH010000004">
    <property type="protein sequence ID" value="KAK8169474.1"/>
    <property type="molecule type" value="Genomic_DNA"/>
</dbReference>
<dbReference type="Gene3D" id="3.90.1200.10">
    <property type="match status" value="1"/>
</dbReference>
<reference evidence="2 3" key="1">
    <citation type="journal article" date="2022" name="G3 (Bethesda)">
        <title>Enemy or ally: a genomic approach to elucidate the lifestyle of Phyllosticta citrichinaensis.</title>
        <authorList>
            <person name="Buijs V.A."/>
            <person name="Groenewald J.Z."/>
            <person name="Haridas S."/>
            <person name="LaButti K.M."/>
            <person name="Lipzen A."/>
            <person name="Martin F.M."/>
            <person name="Barry K."/>
            <person name="Grigoriev I.V."/>
            <person name="Crous P.W."/>
            <person name="Seidl M.F."/>
        </authorList>
    </citation>
    <scope>NUCLEOTIDE SEQUENCE [LARGE SCALE GENOMIC DNA]</scope>
    <source>
        <strain evidence="2 3">CBS 129764</strain>
    </source>
</reference>
<dbReference type="InterPro" id="IPR051678">
    <property type="entry name" value="AGP_Transferase"/>
</dbReference>
<dbReference type="Proteomes" id="UP001456524">
    <property type="component" value="Unassembled WGS sequence"/>
</dbReference>
<dbReference type="PANTHER" id="PTHR21310:SF55">
    <property type="entry name" value="AMINOGLYCOSIDE PHOSPHOTRANSFERASE DOMAIN-CONTAINING PROTEIN"/>
    <property type="match status" value="1"/>
</dbReference>
<dbReference type="InterPro" id="IPR002575">
    <property type="entry name" value="Aminoglycoside_PTrfase"/>
</dbReference>
<evidence type="ECO:0000313" key="3">
    <source>
        <dbReference type="Proteomes" id="UP001456524"/>
    </source>
</evidence>
<dbReference type="Pfam" id="PF01636">
    <property type="entry name" value="APH"/>
    <property type="match status" value="1"/>
</dbReference>
<keyword evidence="3" id="KW-1185">Reference proteome</keyword>
<evidence type="ECO:0000313" key="2">
    <source>
        <dbReference type="EMBL" id="KAK8169474.1"/>
    </source>
</evidence>
<proteinExistence type="predicted"/>
<dbReference type="SUPFAM" id="SSF56112">
    <property type="entry name" value="Protein kinase-like (PK-like)"/>
    <property type="match status" value="1"/>
</dbReference>
<gene>
    <name evidence="2" type="ORF">IWX90DRAFT_179485</name>
</gene>
<sequence>MLCNGWRGLATHDRRRSLAPMTRAGNRLSLRLLQPRLHHLAGPILRMSTAGDVAPDQHTEAVKHSADQPWSGPVNDTWAYRAAVLTAVAVLKHSRRHQSGGVLMLSAHLCVKYGPSKSLAEASAMRFIAHHTSVPVPKVYCAFTHHGCAYIVMERIKGHMLGKGWVFRSEESKEKLLSRLKSMVDQIRRLPAPGPVVSNIDGGPLYDPRPSMPGPDLHFGPFATIQEFHKYLRNGMQCHSGLPSEVNELIHFYDGPWDNPVFTHGDLSSLNIMCEGDEITGIIDWETSGWFPGYWE</sequence>
<name>A0ABR1XVP0_9PEZI</name>
<evidence type="ECO:0000259" key="1">
    <source>
        <dbReference type="Pfam" id="PF01636"/>
    </source>
</evidence>
<dbReference type="InterPro" id="IPR011009">
    <property type="entry name" value="Kinase-like_dom_sf"/>
</dbReference>
<feature type="domain" description="Aminoglycoside phosphotransferase" evidence="1">
    <location>
        <begin position="119"/>
        <end position="290"/>
    </location>
</feature>
<protein>
    <submittedName>
        <fullName evidence="2">Kinase-like domain-containing protein</fullName>
    </submittedName>
</protein>
<dbReference type="CDD" id="cd05120">
    <property type="entry name" value="APH_ChoK_like"/>
    <property type="match status" value="1"/>
</dbReference>